<dbReference type="InterPro" id="IPR006521">
    <property type="entry name" value="Tail_protein_I"/>
</dbReference>
<dbReference type="Proteomes" id="UP000092382">
    <property type="component" value="Unassembled WGS sequence"/>
</dbReference>
<evidence type="ECO:0000313" key="2">
    <source>
        <dbReference type="Proteomes" id="UP000092382"/>
    </source>
</evidence>
<evidence type="ECO:0008006" key="3">
    <source>
        <dbReference type="Google" id="ProtNLM"/>
    </source>
</evidence>
<dbReference type="EMBL" id="LJOY01000029">
    <property type="protein sequence ID" value="OBQ25447.1"/>
    <property type="molecule type" value="Genomic_DNA"/>
</dbReference>
<dbReference type="STRING" id="1803587.GCA_001593825_02816"/>
<dbReference type="NCBIfam" id="TIGR02242">
    <property type="entry name" value="tail_TIGR02242"/>
    <property type="match status" value="1"/>
</dbReference>
<proteinExistence type="predicted"/>
<sequence length="371" mass="43489">MVNLSTNSSADLQLLDLQLTPMKIAETALEPITNSSQIGQSFSMTAALSNLENKTSKDLVIYPGEASEMLIQLENRSQEKYIYFEIQIETNFPNHWYVFRIENNQIAPQEKIEAGLCCQIPEDFFESQKSLQSDRYINLDYFGRIHIRYTFQDHPGLTPENLTNLPAELYVKSADFHLYLRPRSLYLNFLPDLYREVDFIGRLLNIFEQTFEPVVDALDVLHAYLDPRTAPEAMLPFLAYWVGWRFIPNITLERQRYLIHQAMEIYRWRGTKRGLRFFLHLYTGLPLDEEYIDIQDIFEQGFKIDDKTKLGINSIIGGSKPYHFIVRLRHPETDQIDEQLVRQIIEQEKPAFCTYELNIDIINLEPTNLNT</sequence>
<comment type="caution">
    <text evidence="1">The sequence shown here is derived from an EMBL/GenBank/DDBJ whole genome shotgun (WGS) entry which is preliminary data.</text>
</comment>
<reference evidence="1 2" key="1">
    <citation type="submission" date="2015-09" db="EMBL/GenBank/DDBJ databases">
        <title>Whole genome shotgun sequence assembly of Aphanizomenon flos-aquae UKL13.</title>
        <authorList>
            <person name="Driscoll C."/>
        </authorList>
    </citation>
    <scope>NUCLEOTIDE SEQUENCE [LARGE SCALE GENOMIC DNA]</scope>
    <source>
        <strain evidence="1">MDT13</strain>
    </source>
</reference>
<protein>
    <recommendedName>
        <fullName evidence="3">Phage tail protein</fullName>
    </recommendedName>
</protein>
<evidence type="ECO:0000313" key="1">
    <source>
        <dbReference type="EMBL" id="OBQ25447.1"/>
    </source>
</evidence>
<name>A0A1B7VX51_APHFL</name>
<gene>
    <name evidence="1" type="ORF">AN481_10240</name>
</gene>
<organism evidence="1 2">
    <name type="scientific">Aphanizomenon flos-aquae LD13</name>
    <dbReference type="NCBI Taxonomy" id="1710894"/>
    <lineage>
        <taxon>Bacteria</taxon>
        <taxon>Bacillati</taxon>
        <taxon>Cyanobacteriota</taxon>
        <taxon>Cyanophyceae</taxon>
        <taxon>Nostocales</taxon>
        <taxon>Aphanizomenonaceae</taxon>
        <taxon>Aphanizomenon</taxon>
    </lineage>
</organism>
<dbReference type="PATRIC" id="fig|1710894.3.peg.4116"/>
<dbReference type="Pfam" id="PF09684">
    <property type="entry name" value="Tail_P2_I"/>
    <property type="match status" value="1"/>
</dbReference>
<accession>A0A1B7VX51</accession>
<dbReference type="AlphaFoldDB" id="A0A1B7VX51"/>
<dbReference type="InterPro" id="IPR011748">
    <property type="entry name" value="Unchr_phage_tail-like"/>
</dbReference>